<dbReference type="AlphaFoldDB" id="A0A3S3UEP4"/>
<reference evidence="1 2" key="1">
    <citation type="journal article" date="2015" name="Int. J. Syst. Evol. Microbiol.">
        <title>Gemmobacter intermedius sp. nov., isolated from a white stork (Ciconia ciconia).</title>
        <authorList>
            <person name="Kampfer P."/>
            <person name="Jerzak L."/>
            <person name="Wilharm G."/>
            <person name="Golke J."/>
            <person name="Busse H.J."/>
            <person name="Glaeser S.P."/>
        </authorList>
    </citation>
    <scope>NUCLEOTIDE SEQUENCE [LARGE SCALE GENOMIC DNA]</scope>
    <source>
        <strain evidence="1 2">119/4</strain>
    </source>
</reference>
<organism evidence="1 2">
    <name type="scientific">Falsigemmobacter intermedius</name>
    <dbReference type="NCBI Taxonomy" id="1553448"/>
    <lineage>
        <taxon>Bacteria</taxon>
        <taxon>Pseudomonadati</taxon>
        <taxon>Pseudomonadota</taxon>
        <taxon>Alphaproteobacteria</taxon>
        <taxon>Rhodobacterales</taxon>
        <taxon>Paracoccaceae</taxon>
        <taxon>Falsigemmobacter</taxon>
    </lineage>
</organism>
<sequence>MFRWLSTSLEATTVAIRRDFEGFFAFENLVPHAPDMVRDVVYDIAFHSRMHSARAGENLTFVLPEEERRPLYEAEAGKIKYFYKRFHESLSDERTIFVLKESRNPDPQAIMALWQLLSGKAGRPVRLLWVKPAGQEGLAATVKPVTEHILCGYVSSFAPHSKADAFAAEDWRSLLAQTLEHFS</sequence>
<name>A0A3S3UEP4_9RHOB</name>
<keyword evidence="2" id="KW-1185">Reference proteome</keyword>
<gene>
    <name evidence="1" type="ORF">EP867_06360</name>
</gene>
<proteinExistence type="predicted"/>
<protein>
    <submittedName>
        <fullName evidence="1">Uncharacterized protein</fullName>
    </submittedName>
</protein>
<dbReference type="EMBL" id="SBLC01000007">
    <property type="protein sequence ID" value="RWY42353.1"/>
    <property type="molecule type" value="Genomic_DNA"/>
</dbReference>
<accession>A0A3S3UEP4</accession>
<comment type="caution">
    <text evidence="1">The sequence shown here is derived from an EMBL/GenBank/DDBJ whole genome shotgun (WGS) entry which is preliminary data.</text>
</comment>
<evidence type="ECO:0000313" key="1">
    <source>
        <dbReference type="EMBL" id="RWY42353.1"/>
    </source>
</evidence>
<evidence type="ECO:0000313" key="2">
    <source>
        <dbReference type="Proteomes" id="UP000287168"/>
    </source>
</evidence>
<dbReference type="Proteomes" id="UP000287168">
    <property type="component" value="Unassembled WGS sequence"/>
</dbReference>